<keyword evidence="3" id="KW-0489">Methyltransferase</keyword>
<evidence type="ECO:0000256" key="6">
    <source>
        <dbReference type="SAM" id="MobiDB-lite"/>
    </source>
</evidence>
<dbReference type="PROSITE" id="PS50280">
    <property type="entry name" value="SET"/>
    <property type="match status" value="1"/>
</dbReference>
<evidence type="ECO:0000259" key="8">
    <source>
        <dbReference type="PROSITE" id="PS50867"/>
    </source>
</evidence>
<dbReference type="GO" id="GO:0003690">
    <property type="term" value="F:double-stranded DNA binding"/>
    <property type="evidence" value="ECO:0007669"/>
    <property type="project" value="TreeGrafter"/>
</dbReference>
<dbReference type="Pfam" id="PF05033">
    <property type="entry name" value="Pre-SET"/>
    <property type="match status" value="1"/>
</dbReference>
<gene>
    <name evidence="11" type="primary">LOC113866803</name>
</gene>
<dbReference type="GeneID" id="113866803"/>
<dbReference type="PANTHER" id="PTHR45660">
    <property type="entry name" value="HISTONE-LYSINE N-METHYLTRANSFERASE SETMAR"/>
    <property type="match status" value="1"/>
</dbReference>
<sequence>MVVITSCDDNVAATSNEIVVADEHPSKVSSDVSNIIVEQHPELTETNECLVEPRVSPPLENMPEVYEGRDHKRSMSGTDEDDSIQKRTKFIDPSIQQEPLVEVRENSGSSDCEETFMDAEDAEDGEDVDDDVEDGDDDIEDGEDSSQTFVFDELDFRGVLLVKESLRLFNVQTLEESYYKNKRAVRRKNNGLTEAFLTAKVEKYRNVEKQIPGLTTSKYLIEQLQEMAKLGMDKVHFAQEQISKALSDNPCLVCRDLSSGQELLAIPVTNEYDDPPIAPNGFTYIKSLQLAENIEFPPNDFGCKCKGNCRYSCRCAKLNGLNFPYVNRNGGRLTEARNVVFECGSNCGCGPNCRNKVSQTTIKYRLEVYRTSQKGWAVRTWDFVPSGAPVCEYVGILRKSNELDDEAENEYIFDVDFLQTIKGVDGRQKRAPNASLPIDVYVEEQDDETMEDEPEFCIDAGSYGNVARFINHSCEPNLFVQCVLSSHFKVGLARLVLFAGQNIHPYEELTYDYGYKLNSVTDRDGNIKQMPCYCGTAECRKRLY</sequence>
<keyword evidence="10" id="KW-1185">Reference proteome</keyword>
<dbReference type="InterPro" id="IPR001214">
    <property type="entry name" value="SET_dom"/>
</dbReference>
<dbReference type="GO" id="GO:0005634">
    <property type="term" value="C:nucleus"/>
    <property type="evidence" value="ECO:0007669"/>
    <property type="project" value="InterPro"/>
</dbReference>
<reference evidence="11" key="2">
    <citation type="submission" date="2025-08" db="UniProtKB">
        <authorList>
            <consortium name="RefSeq"/>
        </authorList>
    </citation>
    <scope>IDENTIFICATION</scope>
    <source>
        <tissue evidence="11">Young leaves</tissue>
    </source>
</reference>
<feature type="compositionally biased region" description="Acidic residues" evidence="6">
    <location>
        <begin position="111"/>
        <end position="144"/>
    </location>
</feature>
<dbReference type="SUPFAM" id="SSF82199">
    <property type="entry name" value="SET domain"/>
    <property type="match status" value="1"/>
</dbReference>
<evidence type="ECO:0000256" key="4">
    <source>
        <dbReference type="ARBA" id="ARBA00022679"/>
    </source>
</evidence>
<name>A0A8B8LPQ6_ABRPR</name>
<organism evidence="10 11">
    <name type="scientific">Abrus precatorius</name>
    <name type="common">Indian licorice</name>
    <name type="synonym">Glycine abrus</name>
    <dbReference type="NCBI Taxonomy" id="3816"/>
    <lineage>
        <taxon>Eukaryota</taxon>
        <taxon>Viridiplantae</taxon>
        <taxon>Streptophyta</taxon>
        <taxon>Embryophyta</taxon>
        <taxon>Tracheophyta</taxon>
        <taxon>Spermatophyta</taxon>
        <taxon>Magnoliopsida</taxon>
        <taxon>eudicotyledons</taxon>
        <taxon>Gunneridae</taxon>
        <taxon>Pentapetalae</taxon>
        <taxon>rosids</taxon>
        <taxon>fabids</taxon>
        <taxon>Fabales</taxon>
        <taxon>Fabaceae</taxon>
        <taxon>Papilionoideae</taxon>
        <taxon>50 kb inversion clade</taxon>
        <taxon>NPAAA clade</taxon>
        <taxon>indigoferoid/millettioid clade</taxon>
        <taxon>Abreae</taxon>
        <taxon>Abrus</taxon>
    </lineage>
</organism>
<evidence type="ECO:0000256" key="3">
    <source>
        <dbReference type="ARBA" id="ARBA00022603"/>
    </source>
</evidence>
<dbReference type="Proteomes" id="UP000694853">
    <property type="component" value="Unplaced"/>
</dbReference>
<dbReference type="InterPro" id="IPR003616">
    <property type="entry name" value="Post-SET_dom"/>
</dbReference>
<evidence type="ECO:0000313" key="10">
    <source>
        <dbReference type="Proteomes" id="UP000694853"/>
    </source>
</evidence>
<evidence type="ECO:0000259" key="7">
    <source>
        <dbReference type="PROSITE" id="PS50280"/>
    </source>
</evidence>
<dbReference type="PANTHER" id="PTHR45660:SF91">
    <property type="entry name" value="HISTONE-LYSINE N-METHYLTRANSFERASE, H3 LYSINE-9 SPECIFIC SUVH4-LIKE ISOFORM X1"/>
    <property type="match status" value="1"/>
</dbReference>
<feature type="region of interest" description="Disordered" evidence="6">
    <location>
        <begin position="91"/>
        <end position="145"/>
    </location>
</feature>
<feature type="domain" description="SET" evidence="7">
    <location>
        <begin position="364"/>
        <end position="514"/>
    </location>
</feature>
<dbReference type="PROSITE" id="PS50868">
    <property type="entry name" value="POST_SET"/>
    <property type="match status" value="1"/>
</dbReference>
<dbReference type="SMART" id="SM00508">
    <property type="entry name" value="PostSET"/>
    <property type="match status" value="1"/>
</dbReference>
<dbReference type="Pfam" id="PF00856">
    <property type="entry name" value="SET"/>
    <property type="match status" value="1"/>
</dbReference>
<reference evidence="10" key="1">
    <citation type="journal article" date="2019" name="Toxins">
        <title>Detection of Abrin-Like and Prepropulchellin-Like Toxin Genes and Transcripts Using Whole Genome Sequencing and Full-Length Transcript Sequencing of Abrus precatorius.</title>
        <authorList>
            <person name="Hovde B.T."/>
            <person name="Daligault H.E."/>
            <person name="Hanschen E.R."/>
            <person name="Kunde Y.A."/>
            <person name="Johnson M.B."/>
            <person name="Starkenburg S.R."/>
            <person name="Johnson S.L."/>
        </authorList>
    </citation>
    <scope>NUCLEOTIDE SEQUENCE [LARGE SCALE GENOMIC DNA]</scope>
</reference>
<dbReference type="SMART" id="SM00317">
    <property type="entry name" value="SET"/>
    <property type="match status" value="1"/>
</dbReference>
<evidence type="ECO:0000256" key="2">
    <source>
        <dbReference type="ARBA" id="ARBA00022454"/>
    </source>
</evidence>
<dbReference type="Gene3D" id="2.170.270.10">
    <property type="entry name" value="SET domain"/>
    <property type="match status" value="1"/>
</dbReference>
<dbReference type="PROSITE" id="PS50867">
    <property type="entry name" value="PRE_SET"/>
    <property type="match status" value="1"/>
</dbReference>
<dbReference type="GO" id="GO:0032259">
    <property type="term" value="P:methylation"/>
    <property type="evidence" value="ECO:0007669"/>
    <property type="project" value="UniProtKB-KW"/>
</dbReference>
<accession>A0A8B8LPQ6</accession>
<dbReference type="GO" id="GO:0042054">
    <property type="term" value="F:histone methyltransferase activity"/>
    <property type="evidence" value="ECO:0007669"/>
    <property type="project" value="InterPro"/>
</dbReference>
<dbReference type="InterPro" id="IPR051357">
    <property type="entry name" value="H3K9_HMTase_SUVAR3-9"/>
</dbReference>
<feature type="domain" description="Post-SET" evidence="9">
    <location>
        <begin position="528"/>
        <end position="544"/>
    </location>
</feature>
<dbReference type="GO" id="GO:0005694">
    <property type="term" value="C:chromosome"/>
    <property type="evidence" value="ECO:0007669"/>
    <property type="project" value="UniProtKB-SubCell"/>
</dbReference>
<dbReference type="KEGG" id="aprc:113866803"/>
<keyword evidence="4" id="KW-0808">Transferase</keyword>
<evidence type="ECO:0000256" key="1">
    <source>
        <dbReference type="ARBA" id="ARBA00004286"/>
    </source>
</evidence>
<comment type="subcellular location">
    <subcellularLocation>
        <location evidence="1">Chromosome</location>
    </subcellularLocation>
</comment>
<proteinExistence type="predicted"/>
<dbReference type="OrthoDB" id="5792673at2759"/>
<dbReference type="InterPro" id="IPR007728">
    <property type="entry name" value="Pre-SET_dom"/>
</dbReference>
<evidence type="ECO:0000256" key="5">
    <source>
        <dbReference type="ARBA" id="ARBA00022691"/>
    </source>
</evidence>
<evidence type="ECO:0000313" key="11">
    <source>
        <dbReference type="RefSeq" id="XP_027357403.1"/>
    </source>
</evidence>
<keyword evidence="5" id="KW-0949">S-adenosyl-L-methionine</keyword>
<evidence type="ECO:0000259" key="9">
    <source>
        <dbReference type="PROSITE" id="PS50868"/>
    </source>
</evidence>
<dbReference type="GO" id="GO:0008270">
    <property type="term" value="F:zinc ion binding"/>
    <property type="evidence" value="ECO:0007669"/>
    <property type="project" value="InterPro"/>
</dbReference>
<keyword evidence="2" id="KW-0158">Chromosome</keyword>
<dbReference type="SMART" id="SM00468">
    <property type="entry name" value="PreSET"/>
    <property type="match status" value="1"/>
</dbReference>
<dbReference type="InterPro" id="IPR046341">
    <property type="entry name" value="SET_dom_sf"/>
</dbReference>
<protein>
    <submittedName>
        <fullName evidence="11">Histone-lysine N-methyltransferase, H3 lysine-9 specific SUVH4-like</fullName>
    </submittedName>
</protein>
<feature type="domain" description="Pre-SET" evidence="8">
    <location>
        <begin position="301"/>
        <end position="361"/>
    </location>
</feature>
<dbReference type="AlphaFoldDB" id="A0A8B8LPQ6"/>
<dbReference type="RefSeq" id="XP_027357403.1">
    <property type="nucleotide sequence ID" value="XM_027501602.1"/>
</dbReference>